<dbReference type="InterPro" id="IPR027417">
    <property type="entry name" value="P-loop_NTPase"/>
</dbReference>
<gene>
    <name evidence="2" type="ORF">C1H46_020667</name>
</gene>
<protein>
    <recommendedName>
        <fullName evidence="4">Kinesin motor domain-containing protein</fullName>
    </recommendedName>
</protein>
<organism evidence="2 3">
    <name type="scientific">Malus baccata</name>
    <name type="common">Siberian crab apple</name>
    <name type="synonym">Pyrus baccata</name>
    <dbReference type="NCBI Taxonomy" id="106549"/>
    <lineage>
        <taxon>Eukaryota</taxon>
        <taxon>Viridiplantae</taxon>
        <taxon>Streptophyta</taxon>
        <taxon>Embryophyta</taxon>
        <taxon>Tracheophyta</taxon>
        <taxon>Spermatophyta</taxon>
        <taxon>Magnoliopsida</taxon>
        <taxon>eudicotyledons</taxon>
        <taxon>Gunneridae</taxon>
        <taxon>Pentapetalae</taxon>
        <taxon>rosids</taxon>
        <taxon>fabids</taxon>
        <taxon>Rosales</taxon>
        <taxon>Rosaceae</taxon>
        <taxon>Amygdaloideae</taxon>
        <taxon>Maleae</taxon>
        <taxon>Malus</taxon>
    </lineage>
</organism>
<evidence type="ECO:0000256" key="1">
    <source>
        <dbReference type="SAM" id="MobiDB-lite"/>
    </source>
</evidence>
<sequence>MMPGTPTTPSAKLRRTPCSTPGGSKVREEKILVTVRLRPLNRREQAMYDLIAWDCLDEHTIVFKNPNHGQHSNPRQKGIFVLKFSALENYNETVVDHLKRKSGSLWLLDDSEKGTIVDKPQEEIVEKLANI</sequence>
<dbReference type="STRING" id="106549.A0A540M4I2"/>
<dbReference type="PANTHER" id="PTHR47968">
    <property type="entry name" value="CENTROMERE PROTEIN E"/>
    <property type="match status" value="1"/>
</dbReference>
<reference evidence="2 3" key="1">
    <citation type="journal article" date="2019" name="G3 (Bethesda)">
        <title>Sequencing of a Wild Apple (Malus baccata) Genome Unravels the Differences Between Cultivated and Wild Apple Species Regarding Disease Resistance and Cold Tolerance.</title>
        <authorList>
            <person name="Chen X."/>
        </authorList>
    </citation>
    <scope>NUCLEOTIDE SEQUENCE [LARGE SCALE GENOMIC DNA]</scope>
    <source>
        <strain evidence="3">cv. Shandingzi</strain>
        <tissue evidence="2">Leaves</tissue>
    </source>
</reference>
<dbReference type="EMBL" id="VIEB01000360">
    <property type="protein sequence ID" value="TQD93663.1"/>
    <property type="molecule type" value="Genomic_DNA"/>
</dbReference>
<dbReference type="SUPFAM" id="SSF52540">
    <property type="entry name" value="P-loop containing nucleoside triphosphate hydrolases"/>
    <property type="match status" value="1"/>
</dbReference>
<dbReference type="GO" id="GO:0007018">
    <property type="term" value="P:microtubule-based movement"/>
    <property type="evidence" value="ECO:0007669"/>
    <property type="project" value="InterPro"/>
</dbReference>
<dbReference type="InterPro" id="IPR027640">
    <property type="entry name" value="Kinesin-like_fam"/>
</dbReference>
<accession>A0A540M4I2</accession>
<dbReference type="PANTHER" id="PTHR47968:SF39">
    <property type="entry name" value="KINESIN-LIKE PROTEIN KIN-7B"/>
    <property type="match status" value="1"/>
</dbReference>
<dbReference type="GO" id="GO:0003777">
    <property type="term" value="F:microtubule motor activity"/>
    <property type="evidence" value="ECO:0007669"/>
    <property type="project" value="InterPro"/>
</dbReference>
<feature type="compositionally biased region" description="Polar residues" evidence="1">
    <location>
        <begin position="1"/>
        <end position="10"/>
    </location>
</feature>
<dbReference type="Proteomes" id="UP000315295">
    <property type="component" value="Unassembled WGS sequence"/>
</dbReference>
<proteinExistence type="predicted"/>
<keyword evidence="3" id="KW-1185">Reference proteome</keyword>
<evidence type="ECO:0000313" key="2">
    <source>
        <dbReference type="EMBL" id="TQD93663.1"/>
    </source>
</evidence>
<dbReference type="AlphaFoldDB" id="A0A540M4I2"/>
<evidence type="ECO:0000313" key="3">
    <source>
        <dbReference type="Proteomes" id="UP000315295"/>
    </source>
</evidence>
<feature type="region of interest" description="Disordered" evidence="1">
    <location>
        <begin position="1"/>
        <end position="24"/>
    </location>
</feature>
<name>A0A540M4I2_MALBA</name>
<evidence type="ECO:0008006" key="4">
    <source>
        <dbReference type="Google" id="ProtNLM"/>
    </source>
</evidence>
<comment type="caution">
    <text evidence="2">The sequence shown here is derived from an EMBL/GenBank/DDBJ whole genome shotgun (WGS) entry which is preliminary data.</text>
</comment>